<accession>A0A8S7N4W8</accession>
<protein>
    <recommendedName>
        <fullName evidence="3">Fimbrial protein</fullName>
    </recommendedName>
</protein>
<gene>
    <name evidence="1" type="ORF">F7N46_22520</name>
</gene>
<dbReference type="AlphaFoldDB" id="A0A8S7N4W8"/>
<dbReference type="Gene3D" id="2.60.40.1090">
    <property type="entry name" value="Fimbrial-type adhesion domain"/>
    <property type="match status" value="1"/>
</dbReference>
<organism evidence="1 2">
    <name type="scientific">Escherichia coli</name>
    <dbReference type="NCBI Taxonomy" id="562"/>
    <lineage>
        <taxon>Bacteria</taxon>
        <taxon>Pseudomonadati</taxon>
        <taxon>Pseudomonadota</taxon>
        <taxon>Gammaproteobacteria</taxon>
        <taxon>Enterobacterales</taxon>
        <taxon>Enterobacteriaceae</taxon>
        <taxon>Escherichia</taxon>
    </lineage>
</organism>
<evidence type="ECO:0000313" key="2">
    <source>
        <dbReference type="Proteomes" id="UP000533482"/>
    </source>
</evidence>
<dbReference type="EMBL" id="AASOHJ010000043">
    <property type="protein sequence ID" value="EFE8675850.1"/>
    <property type="molecule type" value="Genomic_DNA"/>
</dbReference>
<name>A0A8S7N4W8_ECOLX</name>
<reference evidence="1 2" key="1">
    <citation type="submission" date="2019-09" db="EMBL/GenBank/DDBJ databases">
        <authorList>
            <consortium name="NARMS: The National Antimicrobial Resistance Monitoring System"/>
        </authorList>
    </citation>
    <scope>NUCLEOTIDE SEQUENCE [LARGE SCALE GENOMIC DNA]</scope>
    <source>
        <strain evidence="1 2">FSIS11923834</strain>
    </source>
</reference>
<proteinExistence type="predicted"/>
<dbReference type="Proteomes" id="UP000533482">
    <property type="component" value="Unassembled WGS sequence"/>
</dbReference>
<evidence type="ECO:0008006" key="3">
    <source>
        <dbReference type="Google" id="ProtNLM"/>
    </source>
</evidence>
<comment type="caution">
    <text evidence="1">The sequence shown here is derived from an EMBL/GenBank/DDBJ whole genome shotgun (WGS) entry which is preliminary data.</text>
</comment>
<sequence length="335" mass="37220">MARIFFVLFIVLFSVRAYSDEVNYCELIWEPVSVDVTNVKQLSDTNYQLTLKTSSSMRLLDLATDMKTFMIYHVSGYAGYWTSFLEDKTKFNANYDFNIKNFAGNNTPNTTYGYSISKVTWDSGCVGSWAQKGYIMDWGESTSITVNLTFSEKLPPGSYSFAGTTLPLTILFEERKGEYSGSQTMLVNNMKKKGNSTYITNSPSFTVSAAFCTYSDVDINFGEFSTNQAKSGVNVSTNILLNCQDKPNSVTLKLLNINRLNSDVSAPLPVSCNAKNGVNNCKLYFTASKSQLNIGSQFFTKDNVTFNIPLYATYQSDDPVAGTFSDSAILEISVQ</sequence>
<dbReference type="InterPro" id="IPR036937">
    <property type="entry name" value="Adhesion_dom_fimbrial_sf"/>
</dbReference>
<dbReference type="GO" id="GO:0007155">
    <property type="term" value="P:cell adhesion"/>
    <property type="evidence" value="ECO:0007669"/>
    <property type="project" value="InterPro"/>
</dbReference>
<dbReference type="GO" id="GO:0009289">
    <property type="term" value="C:pilus"/>
    <property type="evidence" value="ECO:0007669"/>
    <property type="project" value="InterPro"/>
</dbReference>
<evidence type="ECO:0000313" key="1">
    <source>
        <dbReference type="EMBL" id="EFE8675850.1"/>
    </source>
</evidence>